<name>A0A397H567_9GLOM</name>
<dbReference type="OrthoDB" id="346907at2759"/>
<evidence type="ECO:0000256" key="6">
    <source>
        <dbReference type="SAM" id="MobiDB-lite"/>
    </source>
</evidence>
<dbReference type="Gene3D" id="1.10.510.10">
    <property type="entry name" value="Transferase(Phosphotransferase) domain 1"/>
    <property type="match status" value="1"/>
</dbReference>
<keyword evidence="5" id="KW-0067">ATP-binding</keyword>
<evidence type="ECO:0000259" key="7">
    <source>
        <dbReference type="PROSITE" id="PS50011"/>
    </source>
</evidence>
<proteinExistence type="predicted"/>
<dbReference type="GO" id="GO:0010506">
    <property type="term" value="P:regulation of autophagy"/>
    <property type="evidence" value="ECO:0007669"/>
    <property type="project" value="InterPro"/>
</dbReference>
<dbReference type="PANTHER" id="PTHR24348:SF22">
    <property type="entry name" value="NON-SPECIFIC SERINE_THREONINE PROTEIN KINASE"/>
    <property type="match status" value="1"/>
</dbReference>
<evidence type="ECO:0000256" key="3">
    <source>
        <dbReference type="ARBA" id="ARBA00022741"/>
    </source>
</evidence>
<dbReference type="Proteomes" id="UP000266861">
    <property type="component" value="Unassembled WGS sequence"/>
</dbReference>
<dbReference type="STRING" id="1348612.A0A397H567"/>
<dbReference type="InterPro" id="IPR045269">
    <property type="entry name" value="Atg1-like"/>
</dbReference>
<evidence type="ECO:0000256" key="2">
    <source>
        <dbReference type="ARBA" id="ARBA00022679"/>
    </source>
</evidence>
<sequence length="457" mass="54002">MSKNKEENNAIADDDLFADKRDAREGICSYCHRFNTQTSWCQSCDPQRVNNPRLKSENEKLNNFINKIQYKITEYHRAIEWIPFDRLKNIEKIGEGYFNEIYSATWIDGYRQLQWDKYKTLRGSRKSNGLVALRCIKRNENKIDIIQEFKIHCRCQVNNNHLRVYGITLNPYTMDYMIVIKYAEFGNLRNYLSLNFYQLVWSEKLGFLRRIIEDLATIHAAGYMHLNLHSGNILQTNDGKGRIISAISDFRFAKKIDGRNNLKKERKEEKKEEREEINGEEKKEEKEKKQISGVIPYIAPEVIINQQFSSTVDIYSFGVIMAEMSTGFPPFYDCAHDLELARKICNGLRPEFGEGTPEYYIQFARKCMRHNPLDRPNSTTCKNMISRMWNISNGVEEFLLPEQLKIRYEFDKADDKIQRRLNNNNNNHHHCNNNNNNLSYHPHPQAIYSCRLLEFRK</sequence>
<dbReference type="EC" id="2.7.11.1" evidence="1"/>
<dbReference type="SUPFAM" id="SSF56112">
    <property type="entry name" value="Protein kinase-like (PK-like)"/>
    <property type="match status" value="1"/>
</dbReference>
<dbReference type="GO" id="GO:0005524">
    <property type="term" value="F:ATP binding"/>
    <property type="evidence" value="ECO:0007669"/>
    <property type="project" value="UniProtKB-KW"/>
</dbReference>
<keyword evidence="4" id="KW-0418">Kinase</keyword>
<keyword evidence="2" id="KW-0808">Transferase</keyword>
<dbReference type="PROSITE" id="PS50011">
    <property type="entry name" value="PROTEIN_KINASE_DOM"/>
    <property type="match status" value="1"/>
</dbReference>
<comment type="caution">
    <text evidence="8">The sequence shown here is derived from an EMBL/GenBank/DDBJ whole genome shotgun (WGS) entry which is preliminary data.</text>
</comment>
<evidence type="ECO:0000313" key="8">
    <source>
        <dbReference type="EMBL" id="RHZ56824.1"/>
    </source>
</evidence>
<dbReference type="GO" id="GO:0005776">
    <property type="term" value="C:autophagosome"/>
    <property type="evidence" value="ECO:0007669"/>
    <property type="project" value="TreeGrafter"/>
</dbReference>
<gene>
    <name evidence="8" type="ORF">Glove_396g58</name>
</gene>
<dbReference type="InterPro" id="IPR000719">
    <property type="entry name" value="Prot_kinase_dom"/>
</dbReference>
<evidence type="ECO:0000256" key="1">
    <source>
        <dbReference type="ARBA" id="ARBA00012513"/>
    </source>
</evidence>
<organism evidence="8 9">
    <name type="scientific">Diversispora epigaea</name>
    <dbReference type="NCBI Taxonomy" id="1348612"/>
    <lineage>
        <taxon>Eukaryota</taxon>
        <taxon>Fungi</taxon>
        <taxon>Fungi incertae sedis</taxon>
        <taxon>Mucoromycota</taxon>
        <taxon>Glomeromycotina</taxon>
        <taxon>Glomeromycetes</taxon>
        <taxon>Diversisporales</taxon>
        <taxon>Diversisporaceae</taxon>
        <taxon>Diversispora</taxon>
    </lineage>
</organism>
<dbReference type="GO" id="GO:0005829">
    <property type="term" value="C:cytosol"/>
    <property type="evidence" value="ECO:0007669"/>
    <property type="project" value="TreeGrafter"/>
</dbReference>
<dbReference type="GO" id="GO:0000045">
    <property type="term" value="P:autophagosome assembly"/>
    <property type="evidence" value="ECO:0007669"/>
    <property type="project" value="TreeGrafter"/>
</dbReference>
<reference evidence="8 9" key="1">
    <citation type="submission" date="2018-08" db="EMBL/GenBank/DDBJ databases">
        <title>Genome and evolution of the arbuscular mycorrhizal fungus Diversispora epigaea (formerly Glomus versiforme) and its bacterial endosymbionts.</title>
        <authorList>
            <person name="Sun X."/>
            <person name="Fei Z."/>
            <person name="Harrison M."/>
        </authorList>
    </citation>
    <scope>NUCLEOTIDE SEQUENCE [LARGE SCALE GENOMIC DNA]</scope>
    <source>
        <strain evidence="8 9">IT104</strain>
    </source>
</reference>
<evidence type="ECO:0000256" key="4">
    <source>
        <dbReference type="ARBA" id="ARBA00022777"/>
    </source>
</evidence>
<keyword evidence="9" id="KW-1185">Reference proteome</keyword>
<dbReference type="GO" id="GO:0034045">
    <property type="term" value="C:phagophore assembly site membrane"/>
    <property type="evidence" value="ECO:0007669"/>
    <property type="project" value="TreeGrafter"/>
</dbReference>
<evidence type="ECO:0000256" key="5">
    <source>
        <dbReference type="ARBA" id="ARBA00022840"/>
    </source>
</evidence>
<protein>
    <recommendedName>
        <fullName evidence="1">non-specific serine/threonine protein kinase</fullName>
        <ecNumber evidence="1">2.7.11.1</ecNumber>
    </recommendedName>
</protein>
<dbReference type="EMBL" id="PQFF01000353">
    <property type="protein sequence ID" value="RHZ56824.1"/>
    <property type="molecule type" value="Genomic_DNA"/>
</dbReference>
<dbReference type="Pfam" id="PF00069">
    <property type="entry name" value="Pkinase"/>
    <property type="match status" value="1"/>
</dbReference>
<evidence type="ECO:0000313" key="9">
    <source>
        <dbReference type="Proteomes" id="UP000266861"/>
    </source>
</evidence>
<dbReference type="PANTHER" id="PTHR24348">
    <property type="entry name" value="SERINE/THREONINE-PROTEIN KINASE UNC-51-RELATED"/>
    <property type="match status" value="1"/>
</dbReference>
<dbReference type="GO" id="GO:0034727">
    <property type="term" value="P:piecemeal microautophagy of the nucleus"/>
    <property type="evidence" value="ECO:0007669"/>
    <property type="project" value="TreeGrafter"/>
</dbReference>
<feature type="region of interest" description="Disordered" evidence="6">
    <location>
        <begin position="264"/>
        <end position="285"/>
    </location>
</feature>
<keyword evidence="3" id="KW-0547">Nucleotide-binding</keyword>
<dbReference type="AlphaFoldDB" id="A0A397H567"/>
<accession>A0A397H567</accession>
<dbReference type="GO" id="GO:0061709">
    <property type="term" value="P:reticulophagy"/>
    <property type="evidence" value="ECO:0007669"/>
    <property type="project" value="TreeGrafter"/>
</dbReference>
<dbReference type="GO" id="GO:0000422">
    <property type="term" value="P:autophagy of mitochondrion"/>
    <property type="evidence" value="ECO:0007669"/>
    <property type="project" value="TreeGrafter"/>
</dbReference>
<dbReference type="GO" id="GO:0042594">
    <property type="term" value="P:response to starvation"/>
    <property type="evidence" value="ECO:0007669"/>
    <property type="project" value="TreeGrafter"/>
</dbReference>
<feature type="domain" description="Protein kinase" evidence="7">
    <location>
        <begin position="87"/>
        <end position="399"/>
    </location>
</feature>
<dbReference type="InterPro" id="IPR011009">
    <property type="entry name" value="Kinase-like_dom_sf"/>
</dbReference>
<dbReference type="GO" id="GO:0004674">
    <property type="term" value="F:protein serine/threonine kinase activity"/>
    <property type="evidence" value="ECO:0007669"/>
    <property type="project" value="UniProtKB-EC"/>
</dbReference>